<dbReference type="Proteomes" id="UP001239111">
    <property type="component" value="Chromosome 4"/>
</dbReference>
<organism evidence="1 2">
    <name type="scientific">Eretmocerus hayati</name>
    <dbReference type="NCBI Taxonomy" id="131215"/>
    <lineage>
        <taxon>Eukaryota</taxon>
        <taxon>Metazoa</taxon>
        <taxon>Ecdysozoa</taxon>
        <taxon>Arthropoda</taxon>
        <taxon>Hexapoda</taxon>
        <taxon>Insecta</taxon>
        <taxon>Pterygota</taxon>
        <taxon>Neoptera</taxon>
        <taxon>Endopterygota</taxon>
        <taxon>Hymenoptera</taxon>
        <taxon>Apocrita</taxon>
        <taxon>Proctotrupomorpha</taxon>
        <taxon>Chalcidoidea</taxon>
        <taxon>Aphelinidae</taxon>
        <taxon>Aphelininae</taxon>
        <taxon>Eretmocerus</taxon>
    </lineage>
</organism>
<dbReference type="EMBL" id="CM056744">
    <property type="protein sequence ID" value="KAJ8667360.1"/>
    <property type="molecule type" value="Genomic_DNA"/>
</dbReference>
<accession>A0ACC2N830</accession>
<protein>
    <submittedName>
        <fullName evidence="1">Uncharacterized protein</fullName>
    </submittedName>
</protein>
<sequence length="604" mass="67630">MVYCQQPGVPKSSRTTVVAYFLHLLQYLGSSCDDVFYESYPENKSTSFDFIVVGAGTAGCVVANRLSEIQEWNILLIEAGGEEPLYAEIPGLVSLARGSEIDYRYSSQSENSTACGSNQNQSCFYSRGKVMGGTSTLNKMFWIRGNRRDYDHWSELGNTGWSWSDVLPYFKKSEKLQIPDVTNKNKDVYGTNGQQTIESAPFHDKNAKVLMDAWKELGLQEIDYNSGENLGTSRIQFTTREGARESSNKAYIRPIRDKRPNLTVLTKSQVVKIIIDPASRQALGVHFKPEDSEGIIEIRAKKEVIISAGSVESPKLLMLSGIGPFEHLRHIGIIPLVDSPVGKNLITQVGILTHSSVDVAHQSELPVLKNIEKDVNRWLENQTGPMTVSPHMDNIAFLQTQLENQERHPDVLVSFLKVKSVNREERSYLLLPYYNGLLTSVTLLAPKSRGEILLSEKNPVYDQPMIYPNYFSNPDDILTLIEGAHVADQIFNSSSFKKAGYKFAKIPAPLCDHFQFKTLAFYKCLAEQYTFTDNHFAGTCRMGPDNDKNSVVNPRLKVKGLSRLRVIDSSIMPEIPRGGANAPTVMIAEKGSDMIKHDWLESHT</sequence>
<reference evidence="1" key="1">
    <citation type="submission" date="2023-04" db="EMBL/GenBank/DDBJ databases">
        <title>A chromosome-level genome assembly of the parasitoid wasp Eretmocerus hayati.</title>
        <authorList>
            <person name="Zhong Y."/>
            <person name="Liu S."/>
            <person name="Liu Y."/>
        </authorList>
    </citation>
    <scope>NUCLEOTIDE SEQUENCE</scope>
    <source>
        <strain evidence="1">ZJU_SS_LIU_2023</strain>
    </source>
</reference>
<proteinExistence type="predicted"/>
<evidence type="ECO:0000313" key="1">
    <source>
        <dbReference type="EMBL" id="KAJ8667360.1"/>
    </source>
</evidence>
<comment type="caution">
    <text evidence="1">The sequence shown here is derived from an EMBL/GenBank/DDBJ whole genome shotgun (WGS) entry which is preliminary data.</text>
</comment>
<keyword evidence="2" id="KW-1185">Reference proteome</keyword>
<name>A0ACC2N830_9HYME</name>
<gene>
    <name evidence="1" type="ORF">QAD02_009022</name>
</gene>
<evidence type="ECO:0000313" key="2">
    <source>
        <dbReference type="Proteomes" id="UP001239111"/>
    </source>
</evidence>